<keyword evidence="10" id="KW-1185">Reference proteome</keyword>
<evidence type="ECO:0000259" key="7">
    <source>
        <dbReference type="Pfam" id="PF02302"/>
    </source>
</evidence>
<accession>A0AAW8DLQ5</accession>
<proteinExistence type="predicted"/>
<dbReference type="GO" id="GO:0022877">
    <property type="term" value="F:protein-N(PI)-phosphohistidine-fructose phosphotransferase system transporter activity"/>
    <property type="evidence" value="ECO:0007669"/>
    <property type="project" value="InterPro"/>
</dbReference>
<evidence type="ECO:0000313" key="8">
    <source>
        <dbReference type="EMBL" id="MDP9907291.1"/>
    </source>
</evidence>
<keyword evidence="4" id="KW-0808">Transferase</keyword>
<dbReference type="Gene3D" id="3.40.50.2300">
    <property type="match status" value="1"/>
</dbReference>
<dbReference type="EMBL" id="JAUSTF010000015">
    <property type="protein sequence ID" value="MDQ0182761.1"/>
    <property type="molecule type" value="Genomic_DNA"/>
</dbReference>
<dbReference type="GO" id="GO:0005886">
    <property type="term" value="C:plasma membrane"/>
    <property type="evidence" value="ECO:0007669"/>
    <property type="project" value="TreeGrafter"/>
</dbReference>
<dbReference type="InterPro" id="IPR050864">
    <property type="entry name" value="Bacterial_PTS_Sugar_Transport"/>
</dbReference>
<dbReference type="GO" id="GO:0009401">
    <property type="term" value="P:phosphoenolpyruvate-dependent sugar phosphotransferase system"/>
    <property type="evidence" value="ECO:0007669"/>
    <property type="project" value="UniProtKB-KW"/>
</dbReference>
<dbReference type="PANTHER" id="PTHR30505:SF0">
    <property type="entry name" value="FRUCTOSE-LIKE PTS SYSTEM EIIBC COMPONENT-RELATED"/>
    <property type="match status" value="1"/>
</dbReference>
<gene>
    <name evidence="8" type="ORF">J2S90_004282</name>
    <name evidence="9" type="ORF">J2S93_004217</name>
</gene>
<reference evidence="8 10" key="1">
    <citation type="submission" date="2023-07" db="EMBL/GenBank/DDBJ databases">
        <title>Sorghum-associated microbial communities from plants grown in Nebraska, USA.</title>
        <authorList>
            <person name="Schachtman D."/>
        </authorList>
    </citation>
    <scope>NUCLEOTIDE SEQUENCE</scope>
    <source>
        <strain evidence="8">DS1006</strain>
        <strain evidence="9 10">DS1016</strain>
    </source>
</reference>
<keyword evidence="1" id="KW-0813">Transport</keyword>
<evidence type="ECO:0000313" key="9">
    <source>
        <dbReference type="EMBL" id="MDQ0182761.1"/>
    </source>
</evidence>
<evidence type="ECO:0000256" key="5">
    <source>
        <dbReference type="ARBA" id="ARBA00022683"/>
    </source>
</evidence>
<dbReference type="EMBL" id="JAUSRG010000019">
    <property type="protein sequence ID" value="MDP9907291.1"/>
    <property type="molecule type" value="Genomic_DNA"/>
</dbReference>
<dbReference type="AlphaFoldDB" id="A0AAW8DLQ5"/>
<protein>
    <recommendedName>
        <fullName evidence="7">Phosphotransferase system EIIB component type 2/3 domain-containing protein</fullName>
    </recommendedName>
</protein>
<sequence length="97" mass="10599">MAQEALELAAEKLGVHIKVETHGQIGIENALSADEIANADGVIIAADGQSFRPWHDQRFCGRCRGTADARIPKAPQVSWTGSPFPTPNRRQSPTLHW</sequence>
<keyword evidence="3" id="KW-0762">Sugar transport</keyword>
<evidence type="ECO:0000256" key="2">
    <source>
        <dbReference type="ARBA" id="ARBA00022553"/>
    </source>
</evidence>
<feature type="domain" description="Phosphotransferase system EIIB component type 2/3" evidence="7">
    <location>
        <begin position="1"/>
        <end position="60"/>
    </location>
</feature>
<dbReference type="InterPro" id="IPR036095">
    <property type="entry name" value="PTS_EIIB-like_sf"/>
</dbReference>
<name>A0AAW8DLQ5_9MICC</name>
<evidence type="ECO:0000256" key="6">
    <source>
        <dbReference type="SAM" id="MobiDB-lite"/>
    </source>
</evidence>
<feature type="region of interest" description="Disordered" evidence="6">
    <location>
        <begin position="75"/>
        <end position="97"/>
    </location>
</feature>
<dbReference type="CDD" id="cd05569">
    <property type="entry name" value="PTS_IIB_fructose"/>
    <property type="match status" value="1"/>
</dbReference>
<feature type="compositionally biased region" description="Polar residues" evidence="6">
    <location>
        <begin position="77"/>
        <end position="97"/>
    </location>
</feature>
<evidence type="ECO:0000256" key="1">
    <source>
        <dbReference type="ARBA" id="ARBA00022448"/>
    </source>
</evidence>
<evidence type="ECO:0000256" key="4">
    <source>
        <dbReference type="ARBA" id="ARBA00022679"/>
    </source>
</evidence>
<dbReference type="InterPro" id="IPR003353">
    <property type="entry name" value="PTS_IIB_fruc"/>
</dbReference>
<dbReference type="GO" id="GO:0090563">
    <property type="term" value="F:protein-phosphocysteine-sugar phosphotransferase activity"/>
    <property type="evidence" value="ECO:0007669"/>
    <property type="project" value="TreeGrafter"/>
</dbReference>
<dbReference type="Pfam" id="PF02302">
    <property type="entry name" value="PTS_IIB"/>
    <property type="match status" value="1"/>
</dbReference>
<comment type="caution">
    <text evidence="8">The sequence shown here is derived from an EMBL/GenBank/DDBJ whole genome shotgun (WGS) entry which is preliminary data.</text>
</comment>
<dbReference type="Proteomes" id="UP001242995">
    <property type="component" value="Unassembled WGS sequence"/>
</dbReference>
<dbReference type="SUPFAM" id="SSF52794">
    <property type="entry name" value="PTS system IIB component-like"/>
    <property type="match status" value="1"/>
</dbReference>
<evidence type="ECO:0000313" key="10">
    <source>
        <dbReference type="Proteomes" id="UP001230951"/>
    </source>
</evidence>
<dbReference type="InterPro" id="IPR003501">
    <property type="entry name" value="PTS_EIIB_2/3"/>
</dbReference>
<dbReference type="PANTHER" id="PTHR30505">
    <property type="entry name" value="FRUCTOSE-LIKE PERMEASE"/>
    <property type="match status" value="1"/>
</dbReference>
<organism evidence="8 11">
    <name type="scientific">Arthrobacter bambusae</name>
    <dbReference type="NCBI Taxonomy" id="1338426"/>
    <lineage>
        <taxon>Bacteria</taxon>
        <taxon>Bacillati</taxon>
        <taxon>Actinomycetota</taxon>
        <taxon>Actinomycetes</taxon>
        <taxon>Micrococcales</taxon>
        <taxon>Micrococcaceae</taxon>
        <taxon>Arthrobacter</taxon>
    </lineage>
</organism>
<dbReference type="Proteomes" id="UP001230951">
    <property type="component" value="Unassembled WGS sequence"/>
</dbReference>
<keyword evidence="5" id="KW-0598">Phosphotransferase system</keyword>
<evidence type="ECO:0000256" key="3">
    <source>
        <dbReference type="ARBA" id="ARBA00022597"/>
    </source>
</evidence>
<evidence type="ECO:0000313" key="11">
    <source>
        <dbReference type="Proteomes" id="UP001242995"/>
    </source>
</evidence>
<keyword evidence="2" id="KW-0597">Phosphoprotein</keyword>